<feature type="transmembrane region" description="Helical" evidence="1">
    <location>
        <begin position="109"/>
        <end position="131"/>
    </location>
</feature>
<sequence>MRRIMSERFSARFLRLFLGIFLISCGIFMFINSQLGSDPITVLVNGLASTTGLTVGQTSFVINGFIILFLLLVSGKKFGPGTFLHAIFVGVFLDLLFMFPGAISPNFILLRALMLVAAVLLIGSGIAIYISAEMGEGALEALLMFFREKTDFSFKSIKVTLDVIFGGIGVLLGATFGIGTVLGALAIGPVAQAMLCVVNDYRNHHGR</sequence>
<accession>A0A1G9ME80</accession>
<protein>
    <submittedName>
        <fullName evidence="2">Uncharacterized membrane protein YczE</fullName>
    </submittedName>
</protein>
<gene>
    <name evidence="2" type="ORF">SAMN04488692_10842</name>
</gene>
<keyword evidence="3" id="KW-1185">Reference proteome</keyword>
<keyword evidence="1" id="KW-0472">Membrane</keyword>
<feature type="transmembrane region" description="Helical" evidence="1">
    <location>
        <begin position="51"/>
        <end position="71"/>
    </location>
</feature>
<dbReference type="Proteomes" id="UP000199476">
    <property type="component" value="Unassembled WGS sequence"/>
</dbReference>
<dbReference type="RefSeq" id="WP_089759555.1">
    <property type="nucleotide sequence ID" value="NZ_FNGO01000008.1"/>
</dbReference>
<dbReference type="PANTHER" id="PTHR40078:SF1">
    <property type="entry name" value="INTEGRAL MEMBRANE PROTEIN"/>
    <property type="match status" value="1"/>
</dbReference>
<keyword evidence="1" id="KW-1133">Transmembrane helix</keyword>
<keyword evidence="1" id="KW-0812">Transmembrane</keyword>
<name>A0A1G9ME80_9FIRM</name>
<evidence type="ECO:0000256" key="1">
    <source>
        <dbReference type="SAM" id="Phobius"/>
    </source>
</evidence>
<dbReference type="Pfam" id="PF19700">
    <property type="entry name" value="DUF6198"/>
    <property type="match status" value="1"/>
</dbReference>
<evidence type="ECO:0000313" key="3">
    <source>
        <dbReference type="Proteomes" id="UP000199476"/>
    </source>
</evidence>
<evidence type="ECO:0000313" key="2">
    <source>
        <dbReference type="EMBL" id="SDL72572.1"/>
    </source>
</evidence>
<feature type="transmembrane region" description="Helical" evidence="1">
    <location>
        <begin position="83"/>
        <end position="103"/>
    </location>
</feature>
<proteinExistence type="predicted"/>
<reference evidence="2 3" key="1">
    <citation type="submission" date="2016-10" db="EMBL/GenBank/DDBJ databases">
        <authorList>
            <person name="de Groot N.N."/>
        </authorList>
    </citation>
    <scope>NUCLEOTIDE SEQUENCE [LARGE SCALE GENOMIC DNA]</scope>
    <source>
        <strain evidence="2 3">SLAS-1</strain>
    </source>
</reference>
<dbReference type="EMBL" id="FNGO01000008">
    <property type="protein sequence ID" value="SDL72572.1"/>
    <property type="molecule type" value="Genomic_DNA"/>
</dbReference>
<dbReference type="STRING" id="321763.SAMN04488692_10842"/>
<feature type="transmembrane region" description="Helical" evidence="1">
    <location>
        <begin position="12"/>
        <end position="31"/>
    </location>
</feature>
<organism evidence="2 3">
    <name type="scientific">Halarsenatibacter silvermanii</name>
    <dbReference type="NCBI Taxonomy" id="321763"/>
    <lineage>
        <taxon>Bacteria</taxon>
        <taxon>Bacillati</taxon>
        <taxon>Bacillota</taxon>
        <taxon>Clostridia</taxon>
        <taxon>Halanaerobiales</taxon>
        <taxon>Halarsenatibacteraceae</taxon>
        <taxon>Halarsenatibacter</taxon>
    </lineage>
</organism>
<dbReference type="AlphaFoldDB" id="A0A1G9ME80"/>
<dbReference type="OrthoDB" id="154912at2"/>
<dbReference type="InterPro" id="IPR038750">
    <property type="entry name" value="YczE/YyaS-like"/>
</dbReference>
<dbReference type="PANTHER" id="PTHR40078">
    <property type="entry name" value="INTEGRAL MEMBRANE PROTEIN-RELATED"/>
    <property type="match status" value="1"/>
</dbReference>